<proteinExistence type="predicted"/>
<dbReference type="EMBL" id="JAXOJX010000077">
    <property type="protein sequence ID" value="MDZ5460647.1"/>
    <property type="molecule type" value="Genomic_DNA"/>
</dbReference>
<dbReference type="Gene3D" id="2.40.420.20">
    <property type="match status" value="1"/>
</dbReference>
<feature type="domain" description="YknX-like C-terminal permuted SH3-like" evidence="1">
    <location>
        <begin position="186"/>
        <end position="255"/>
    </location>
</feature>
<dbReference type="PANTHER" id="PTHR30469">
    <property type="entry name" value="MULTIDRUG RESISTANCE PROTEIN MDTA"/>
    <property type="match status" value="1"/>
</dbReference>
<keyword evidence="3" id="KW-1185">Reference proteome</keyword>
<comment type="caution">
    <text evidence="2">The sequence shown here is derived from an EMBL/GenBank/DDBJ whole genome shotgun (WGS) entry which is preliminary data.</text>
</comment>
<evidence type="ECO:0000313" key="3">
    <source>
        <dbReference type="Proteomes" id="UP001293718"/>
    </source>
</evidence>
<dbReference type="Proteomes" id="UP001293718">
    <property type="component" value="Unassembled WGS sequence"/>
</dbReference>
<organism evidence="2 3">
    <name type="scientific">Azohydromonas lata</name>
    <dbReference type="NCBI Taxonomy" id="45677"/>
    <lineage>
        <taxon>Bacteria</taxon>
        <taxon>Pseudomonadati</taxon>
        <taxon>Pseudomonadota</taxon>
        <taxon>Betaproteobacteria</taxon>
        <taxon>Burkholderiales</taxon>
        <taxon>Sphaerotilaceae</taxon>
        <taxon>Azohydromonas</taxon>
    </lineage>
</organism>
<dbReference type="PANTHER" id="PTHR30469:SF15">
    <property type="entry name" value="HLYD FAMILY OF SECRETION PROTEINS"/>
    <property type="match status" value="1"/>
</dbReference>
<evidence type="ECO:0000259" key="1">
    <source>
        <dbReference type="Pfam" id="PF25989"/>
    </source>
</evidence>
<dbReference type="Pfam" id="PF25989">
    <property type="entry name" value="YknX_C"/>
    <property type="match status" value="1"/>
</dbReference>
<reference evidence="2 3" key="1">
    <citation type="submission" date="2023-11" db="EMBL/GenBank/DDBJ databases">
        <title>Draft genome of Azohydromonas lata strain H1 (DSM1123), a polyhydroxyalkanoate producer.</title>
        <authorList>
            <person name="Traversa D."/>
            <person name="D'Addabbo P."/>
            <person name="Pazzani C."/>
            <person name="Manzari C."/>
            <person name="Chiara M."/>
            <person name="Scrascia M."/>
        </authorList>
    </citation>
    <scope>NUCLEOTIDE SEQUENCE [LARGE SCALE GENOMIC DNA]</scope>
    <source>
        <strain evidence="2 3">H1</strain>
    </source>
</reference>
<evidence type="ECO:0000313" key="2">
    <source>
        <dbReference type="EMBL" id="MDZ5460647.1"/>
    </source>
</evidence>
<dbReference type="InterPro" id="IPR058637">
    <property type="entry name" value="YknX-like_C"/>
</dbReference>
<sequence length="260" mass="27518">VRQGFVSLSRFDNGRLALQAAHQDVQAARLDSEVAAHDVEQARAALSAVQRGPAAGGRTFVLRAPVAGRVLRVAQASEATVAAGAPLLELGDTARMEVVAELLTTDALQAAPGSRVLLERWGGPGVLQGRVRLVEPAAFTKVSALGVEEQRVRVLMDIESDPAAWRALGDGYRVGVRIVTQSVASALQVPVGAVFPVEDEGVMAVYRVDGGRARLQPVDVAARNGSRAWIRSGLQPGQDVVLYPAAAVRDGVRVQRRRTS</sequence>
<protein>
    <submittedName>
        <fullName evidence="2">HlyD family efflux transporter periplasmic adaptor subunit</fullName>
    </submittedName>
</protein>
<gene>
    <name evidence="2" type="ORF">SM757_29115</name>
</gene>
<dbReference type="RefSeq" id="WP_322468041.1">
    <property type="nucleotide sequence ID" value="NZ_JAXOJX010000077.1"/>
</dbReference>
<accession>A0ABU5IP32</accession>
<name>A0ABU5IP32_9BURK</name>
<feature type="non-terminal residue" evidence="2">
    <location>
        <position position="1"/>
    </location>
</feature>